<keyword evidence="2" id="KW-1185">Reference proteome</keyword>
<dbReference type="RefSeq" id="WP_161698144.1">
    <property type="nucleotide sequence ID" value="NZ_JAAAMU010000005.1"/>
</dbReference>
<reference evidence="1 2" key="1">
    <citation type="submission" date="2020-01" db="EMBL/GenBank/DDBJ databases">
        <title>Paenibacillus soybeanensis sp. nov. isolated from the nodules of soybean (Glycine max(L.) Merr).</title>
        <authorList>
            <person name="Wang H."/>
        </authorList>
    </citation>
    <scope>NUCLEOTIDE SEQUENCE [LARGE SCALE GENOMIC DNA]</scope>
    <source>
        <strain evidence="1 2">DSM 23054</strain>
    </source>
</reference>
<proteinExistence type="predicted"/>
<dbReference type="InterPro" id="IPR039498">
    <property type="entry name" value="NTP_transf_5"/>
</dbReference>
<evidence type="ECO:0000313" key="1">
    <source>
        <dbReference type="EMBL" id="NBC69883.1"/>
    </source>
</evidence>
<sequence>MIQTSILKVPPFSSELNLLLSFNRIEYNAAARQALQELTDVPGLNWTEFVHLVKHHRAYPTVYANISKLQLSTIPAEVVQALRSEYNDNTFQMLLFTAEMVEVSKCFEENHIRSLVLKGPVVAQRLYGDINRRTCKDLDILVPYQQIEQAEKLLLARGYVPDDDEDQILNDREWTIHHLAYTHPITRIQVELHWRLNSDRRTEPSFDELWERRNTSDINNSPVAFLGDEDLFLFLILHGARHGWFRIRWLIDIDRLLQIELNWNHAHQLLKKHGALQIAGQAIILANQLLGTPITDELIPLAQGNRPRKLAEKATVFIRECITLSPVPRELDLYYRRYLFQLCTMNQKMLFIISLLYPNKRDVETLPLPKRLYALYFPLRPILWFWRRVKQQAASS</sequence>
<dbReference type="AlphaFoldDB" id="A0A7X4YP07"/>
<protein>
    <submittedName>
        <fullName evidence="1">Renal dipeptidase</fullName>
    </submittedName>
</protein>
<dbReference type="Pfam" id="PF14907">
    <property type="entry name" value="NTP_transf_5"/>
    <property type="match status" value="1"/>
</dbReference>
<organism evidence="1 2">
    <name type="scientific">Paenibacillus sacheonensis</name>
    <dbReference type="NCBI Taxonomy" id="742054"/>
    <lineage>
        <taxon>Bacteria</taxon>
        <taxon>Bacillati</taxon>
        <taxon>Bacillota</taxon>
        <taxon>Bacilli</taxon>
        <taxon>Bacillales</taxon>
        <taxon>Paenibacillaceae</taxon>
        <taxon>Paenibacillus</taxon>
    </lineage>
</organism>
<accession>A0A7X4YP07</accession>
<dbReference type="Proteomes" id="UP000558113">
    <property type="component" value="Unassembled WGS sequence"/>
</dbReference>
<comment type="caution">
    <text evidence="1">The sequence shown here is derived from an EMBL/GenBank/DDBJ whole genome shotgun (WGS) entry which is preliminary data.</text>
</comment>
<dbReference type="OrthoDB" id="9773927at2"/>
<dbReference type="EMBL" id="JAAAMU010000005">
    <property type="protein sequence ID" value="NBC69883.1"/>
    <property type="molecule type" value="Genomic_DNA"/>
</dbReference>
<name>A0A7X4YP07_9BACL</name>
<evidence type="ECO:0000313" key="2">
    <source>
        <dbReference type="Proteomes" id="UP000558113"/>
    </source>
</evidence>
<gene>
    <name evidence="1" type="ORF">GT003_12865</name>
</gene>